<evidence type="ECO:0000313" key="5">
    <source>
        <dbReference type="Proteomes" id="UP000466345"/>
    </source>
</evidence>
<dbReference type="Pfam" id="PF00023">
    <property type="entry name" value="Ank"/>
    <property type="match status" value="1"/>
</dbReference>
<dbReference type="EMBL" id="WEGJ01000001">
    <property type="protein sequence ID" value="MQY10123.1"/>
    <property type="molecule type" value="Genomic_DNA"/>
</dbReference>
<keyword evidence="1" id="KW-0677">Repeat</keyword>
<dbReference type="Gene3D" id="1.25.40.20">
    <property type="entry name" value="Ankyrin repeat-containing domain"/>
    <property type="match status" value="3"/>
</dbReference>
<dbReference type="RefSeq" id="WP_153449486.1">
    <property type="nucleotide sequence ID" value="NZ_WEGJ01000001.1"/>
</dbReference>
<evidence type="ECO:0000256" key="1">
    <source>
        <dbReference type="ARBA" id="ARBA00022737"/>
    </source>
</evidence>
<protein>
    <recommendedName>
        <fullName evidence="6">Ankyrin repeat protein</fullName>
    </recommendedName>
</protein>
<name>A0A7K0C9R4_9ACTN</name>
<dbReference type="InterPro" id="IPR036770">
    <property type="entry name" value="Ankyrin_rpt-contain_sf"/>
</dbReference>
<keyword evidence="5" id="KW-1185">Reference proteome</keyword>
<reference evidence="4 5" key="1">
    <citation type="submission" date="2019-10" db="EMBL/GenBank/DDBJ databases">
        <title>Streptomyces smaragdinus sp. nov. and Streptomyces fabii sp. nov., isolated from the gut of fungus growing-termite Macrotermes natalensis.</title>
        <authorList>
            <person name="Schwitalla J."/>
            <person name="Benndorf R."/>
            <person name="Martin K."/>
            <person name="De Beer W."/>
            <person name="Kaster A.-K."/>
            <person name="Vollmers J."/>
            <person name="Poulsen M."/>
            <person name="Beemelmanns C."/>
        </authorList>
    </citation>
    <scope>NUCLEOTIDE SEQUENCE [LARGE SCALE GENOMIC DNA]</scope>
    <source>
        <strain evidence="4 5">RB5</strain>
    </source>
</reference>
<comment type="caution">
    <text evidence="4">The sequence shown here is derived from an EMBL/GenBank/DDBJ whole genome shotgun (WGS) entry which is preliminary data.</text>
</comment>
<sequence>MDRAAELLEAVYDGDLRVLAGLLGQRPDDPAVLRAPLYEAAVEGRSDLVRALLEHGADPDTPGPAPGDGLPLCAAACWGHTAAAAELLNAGAGVDRREWDGSTPLLWAAANGHTATVRLLLGHGASTALADGAGRTPLHRAAERGSLQSAEALLQAGADTAARDDRGHTARELALPWVGADLRAEVRRRARFIAGAQPGDRVVVREESAEDDSTVLVAEVFRGDEPRAWTDVQTGHAAIADLLAGHPPVPPS</sequence>
<evidence type="ECO:0008006" key="6">
    <source>
        <dbReference type="Google" id="ProtNLM"/>
    </source>
</evidence>
<dbReference type="GO" id="GO:0004842">
    <property type="term" value="F:ubiquitin-protein transferase activity"/>
    <property type="evidence" value="ECO:0007669"/>
    <property type="project" value="TreeGrafter"/>
</dbReference>
<organism evidence="4 5">
    <name type="scientific">Streptomyces smaragdinus</name>
    <dbReference type="NCBI Taxonomy" id="2585196"/>
    <lineage>
        <taxon>Bacteria</taxon>
        <taxon>Bacillati</taxon>
        <taxon>Actinomycetota</taxon>
        <taxon>Actinomycetes</taxon>
        <taxon>Kitasatosporales</taxon>
        <taxon>Streptomycetaceae</taxon>
        <taxon>Streptomyces</taxon>
    </lineage>
</organism>
<evidence type="ECO:0000256" key="3">
    <source>
        <dbReference type="PROSITE-ProRule" id="PRU00023"/>
    </source>
</evidence>
<proteinExistence type="predicted"/>
<dbReference type="InterPro" id="IPR002110">
    <property type="entry name" value="Ankyrin_rpt"/>
</dbReference>
<dbReference type="PROSITE" id="PS50297">
    <property type="entry name" value="ANK_REP_REGION"/>
    <property type="match status" value="3"/>
</dbReference>
<dbReference type="OrthoDB" id="278248at2"/>
<dbReference type="PROSITE" id="PS50088">
    <property type="entry name" value="ANK_REPEAT"/>
    <property type="match status" value="3"/>
</dbReference>
<feature type="repeat" description="ANK" evidence="3">
    <location>
        <begin position="133"/>
        <end position="165"/>
    </location>
</feature>
<dbReference type="SUPFAM" id="SSF48403">
    <property type="entry name" value="Ankyrin repeat"/>
    <property type="match status" value="1"/>
</dbReference>
<keyword evidence="2 3" id="KW-0040">ANK repeat</keyword>
<evidence type="ECO:0000256" key="2">
    <source>
        <dbReference type="ARBA" id="ARBA00023043"/>
    </source>
</evidence>
<evidence type="ECO:0000313" key="4">
    <source>
        <dbReference type="EMBL" id="MQY10123.1"/>
    </source>
</evidence>
<dbReference type="Proteomes" id="UP000466345">
    <property type="component" value="Unassembled WGS sequence"/>
</dbReference>
<dbReference type="PANTHER" id="PTHR24171">
    <property type="entry name" value="ANKYRIN REPEAT DOMAIN-CONTAINING PROTEIN 39-RELATED"/>
    <property type="match status" value="1"/>
</dbReference>
<dbReference type="Pfam" id="PF12796">
    <property type="entry name" value="Ank_2"/>
    <property type="match status" value="1"/>
</dbReference>
<accession>A0A7K0C9R4</accession>
<feature type="repeat" description="ANK" evidence="3">
    <location>
        <begin position="32"/>
        <end position="64"/>
    </location>
</feature>
<dbReference type="GO" id="GO:0085020">
    <property type="term" value="P:protein K6-linked ubiquitination"/>
    <property type="evidence" value="ECO:0007669"/>
    <property type="project" value="TreeGrafter"/>
</dbReference>
<gene>
    <name evidence="4" type="ORF">SRB5_02280</name>
</gene>
<dbReference type="AlphaFoldDB" id="A0A7K0C9R4"/>
<dbReference type="SMART" id="SM00248">
    <property type="entry name" value="ANK"/>
    <property type="match status" value="4"/>
</dbReference>
<feature type="repeat" description="ANK" evidence="3">
    <location>
        <begin position="100"/>
        <end position="132"/>
    </location>
</feature>
<dbReference type="PANTHER" id="PTHR24171:SF10">
    <property type="entry name" value="ANKYRIN REPEAT DOMAIN-CONTAINING PROTEIN 29-LIKE"/>
    <property type="match status" value="1"/>
</dbReference>